<evidence type="ECO:0000259" key="2">
    <source>
        <dbReference type="PROSITE" id="PS51729"/>
    </source>
</evidence>
<dbReference type="Gene3D" id="3.40.630.30">
    <property type="match status" value="1"/>
</dbReference>
<name>A0A0R1FC87_9LACO</name>
<dbReference type="InterPro" id="IPR045057">
    <property type="entry name" value="Gcn5-rel_NAT"/>
</dbReference>
<dbReference type="eggNOG" id="COG2388">
    <property type="taxonomic scope" value="Bacteria"/>
</dbReference>
<dbReference type="PROSITE" id="PS51186">
    <property type="entry name" value="GNAT"/>
    <property type="match status" value="1"/>
</dbReference>
<dbReference type="PANTHER" id="PTHR31435">
    <property type="entry name" value="PROTEIN NATD1"/>
    <property type="match status" value="1"/>
</dbReference>
<proteinExistence type="predicted"/>
<dbReference type="AlphaFoldDB" id="A0A0R1FC87"/>
<comment type="caution">
    <text evidence="3">The sequence shown here is derived from an EMBL/GenBank/DDBJ whole genome shotgun (WGS) entry which is preliminary data.</text>
</comment>
<reference evidence="3 4" key="1">
    <citation type="journal article" date="2015" name="Genome Announc.">
        <title>Expanding the biotechnology potential of lactobacilli through comparative genomics of 213 strains and associated genera.</title>
        <authorList>
            <person name="Sun Z."/>
            <person name="Harris H.M."/>
            <person name="McCann A."/>
            <person name="Guo C."/>
            <person name="Argimon S."/>
            <person name="Zhang W."/>
            <person name="Yang X."/>
            <person name="Jeffery I.B."/>
            <person name="Cooney J.C."/>
            <person name="Kagawa T.F."/>
            <person name="Liu W."/>
            <person name="Song Y."/>
            <person name="Salvetti E."/>
            <person name="Wrobel A."/>
            <person name="Rasinkangas P."/>
            <person name="Parkhill J."/>
            <person name="Rea M.C."/>
            <person name="O'Sullivan O."/>
            <person name="Ritari J."/>
            <person name="Douillard F.P."/>
            <person name="Paul Ross R."/>
            <person name="Yang R."/>
            <person name="Briner A.E."/>
            <person name="Felis G.E."/>
            <person name="de Vos W.M."/>
            <person name="Barrangou R."/>
            <person name="Klaenhammer T.R."/>
            <person name="Caufield P.W."/>
            <person name="Cui Y."/>
            <person name="Zhang H."/>
            <person name="O'Toole P.W."/>
        </authorList>
    </citation>
    <scope>NUCLEOTIDE SEQUENCE [LARGE SCALE GENOMIC DNA]</scope>
    <source>
        <strain evidence="3 4">DSM 20001</strain>
    </source>
</reference>
<sequence>MEFDYEPGRYYHNDADGRLVAEVTFQTLQNGRVLAVDHTFVREDHRGQGIAGQLIETMITHAQKHQAKILPLCTYAKAFFQRKPEYADIVAE</sequence>
<dbReference type="Pfam" id="PF14542">
    <property type="entry name" value="Acetyltransf_CG"/>
    <property type="match status" value="1"/>
</dbReference>
<dbReference type="CDD" id="cd04301">
    <property type="entry name" value="NAT_SF"/>
    <property type="match status" value="1"/>
</dbReference>
<dbReference type="InterPro" id="IPR016181">
    <property type="entry name" value="Acyl_CoA_acyltransferase"/>
</dbReference>
<dbReference type="GO" id="GO:0016747">
    <property type="term" value="F:acyltransferase activity, transferring groups other than amino-acyl groups"/>
    <property type="evidence" value="ECO:0007669"/>
    <property type="project" value="InterPro"/>
</dbReference>
<evidence type="ECO:0000259" key="1">
    <source>
        <dbReference type="PROSITE" id="PS51186"/>
    </source>
</evidence>
<dbReference type="Proteomes" id="UP000051181">
    <property type="component" value="Unassembled WGS sequence"/>
</dbReference>
<keyword evidence="3" id="KW-0808">Transferase</keyword>
<accession>A0A0R1FC87</accession>
<dbReference type="InterPro" id="IPR000182">
    <property type="entry name" value="GNAT_dom"/>
</dbReference>
<gene>
    <name evidence="3" type="ORF">FD22_GL001260</name>
</gene>
<dbReference type="EMBL" id="AZCN01000032">
    <property type="protein sequence ID" value="KRK16439.1"/>
    <property type="molecule type" value="Genomic_DNA"/>
</dbReference>
<feature type="domain" description="N-acetyltransferase" evidence="1">
    <location>
        <begin position="1"/>
        <end position="92"/>
    </location>
</feature>
<dbReference type="SUPFAM" id="SSF55729">
    <property type="entry name" value="Acyl-CoA N-acyltransferases (Nat)"/>
    <property type="match status" value="1"/>
</dbReference>
<feature type="domain" description="N-acetyltransferase" evidence="2">
    <location>
        <begin position="2"/>
        <end position="91"/>
    </location>
</feature>
<evidence type="ECO:0000313" key="3">
    <source>
        <dbReference type="EMBL" id="KRK16439.1"/>
    </source>
</evidence>
<dbReference type="PATRIC" id="fig|913848.6.peg.1298"/>
<evidence type="ECO:0000313" key="4">
    <source>
        <dbReference type="Proteomes" id="UP000051181"/>
    </source>
</evidence>
<dbReference type="PANTHER" id="PTHR31435:SF10">
    <property type="entry name" value="BSR4717 PROTEIN"/>
    <property type="match status" value="1"/>
</dbReference>
<dbReference type="PROSITE" id="PS51729">
    <property type="entry name" value="GNAT_YJDJ"/>
    <property type="match status" value="1"/>
</dbReference>
<protein>
    <submittedName>
        <fullName evidence="3">Acetyltransferase</fullName>
    </submittedName>
</protein>
<dbReference type="InterPro" id="IPR031165">
    <property type="entry name" value="GNAT_YJDJ"/>
</dbReference>
<organism evidence="3 4">
    <name type="scientific">Loigolactobacillus coryniformis subsp. coryniformis KCTC 3167 = DSM 20001</name>
    <dbReference type="NCBI Taxonomy" id="913848"/>
    <lineage>
        <taxon>Bacteria</taxon>
        <taxon>Bacillati</taxon>
        <taxon>Bacillota</taxon>
        <taxon>Bacilli</taxon>
        <taxon>Lactobacillales</taxon>
        <taxon>Lactobacillaceae</taxon>
        <taxon>Loigolactobacillus</taxon>
    </lineage>
</organism>